<name>A0A0N1FG12_9HYPH</name>
<evidence type="ECO:0000313" key="2">
    <source>
        <dbReference type="Proteomes" id="UP000037822"/>
    </source>
</evidence>
<gene>
    <name evidence="1" type="ORF">AE618_08295</name>
</gene>
<organism evidence="1 2">
    <name type="scientific">Bosea vaviloviae</name>
    <dbReference type="NCBI Taxonomy" id="1526658"/>
    <lineage>
        <taxon>Bacteria</taxon>
        <taxon>Pseudomonadati</taxon>
        <taxon>Pseudomonadota</taxon>
        <taxon>Alphaproteobacteria</taxon>
        <taxon>Hyphomicrobiales</taxon>
        <taxon>Boseaceae</taxon>
        <taxon>Bosea</taxon>
    </lineage>
</organism>
<dbReference type="AlphaFoldDB" id="A0A0N1FG12"/>
<sequence length="138" mass="14769">MPRFGWHSLEFATKRPIMALTAFAMIRGQFPMPRLIPLLPALLVLAPMLGACAIATSRSNIVVLTDNKAVIEPCTKLGEIDGAAELHSVLVLDKARDATISRLKIRAADLGGTHVFTTVADIKWKGPSTAGTVYKCGA</sequence>
<accession>A0A0N1FG12</accession>
<evidence type="ECO:0000313" key="1">
    <source>
        <dbReference type="EMBL" id="KPH81711.1"/>
    </source>
</evidence>
<dbReference type="EMBL" id="LGSZ01000028">
    <property type="protein sequence ID" value="KPH81711.1"/>
    <property type="molecule type" value="Genomic_DNA"/>
</dbReference>
<proteinExistence type="predicted"/>
<protein>
    <recommendedName>
        <fullName evidence="3">DUF4156 domain-containing protein</fullName>
    </recommendedName>
</protein>
<dbReference type="Proteomes" id="UP000037822">
    <property type="component" value="Unassembled WGS sequence"/>
</dbReference>
<evidence type="ECO:0008006" key="3">
    <source>
        <dbReference type="Google" id="ProtNLM"/>
    </source>
</evidence>
<comment type="caution">
    <text evidence="1">The sequence shown here is derived from an EMBL/GenBank/DDBJ whole genome shotgun (WGS) entry which is preliminary data.</text>
</comment>
<reference evidence="1 2" key="1">
    <citation type="submission" date="2015-07" db="EMBL/GenBank/DDBJ databases">
        <title>Whole genome sequencing of Bosea vaviloviae isolated from cave pool.</title>
        <authorList>
            <person name="Tan N.E.H."/>
            <person name="Lee Y.P."/>
            <person name="Gan H.M."/>
            <person name="Barton H."/>
            <person name="Savka M.A."/>
        </authorList>
    </citation>
    <scope>NUCLEOTIDE SEQUENCE [LARGE SCALE GENOMIC DNA]</scope>
    <source>
        <strain evidence="1 2">SD260</strain>
    </source>
</reference>
<keyword evidence="2" id="KW-1185">Reference proteome</keyword>
<dbReference type="PATRIC" id="fig|1526658.3.peg.2341"/>